<dbReference type="Gene3D" id="6.10.140.1320">
    <property type="match status" value="1"/>
</dbReference>
<dbReference type="AlphaFoldDB" id="A0A371RED2"/>
<dbReference type="InParanoid" id="A0A371RED2"/>
<dbReference type="RefSeq" id="WP_116390435.1">
    <property type="nucleotide sequence ID" value="NZ_CAXQPM010000024.1"/>
</dbReference>
<gene>
    <name evidence="6" type="ORF">DX908_00035</name>
</gene>
<evidence type="ECO:0000256" key="3">
    <source>
        <dbReference type="ARBA" id="ARBA00023136"/>
    </source>
</evidence>
<evidence type="ECO:0000256" key="2">
    <source>
        <dbReference type="ARBA" id="ARBA00022989"/>
    </source>
</evidence>
<protein>
    <submittedName>
        <fullName evidence="6">Twin transmembrane helix small protein</fullName>
    </submittedName>
</protein>
<reference evidence="6 7" key="1">
    <citation type="submission" date="2018-08" db="EMBL/GenBank/DDBJ databases">
        <title>Parvularcula sp. SM1705, isolated from surface water of the South Sea China.</title>
        <authorList>
            <person name="Sun L."/>
        </authorList>
    </citation>
    <scope>NUCLEOTIDE SEQUENCE [LARGE SCALE GENOMIC DNA]</scope>
    <source>
        <strain evidence="6 7">SM1705</strain>
    </source>
</reference>
<dbReference type="NCBIfam" id="NF033233">
    <property type="entry name" value="twin_helix"/>
    <property type="match status" value="1"/>
</dbReference>
<keyword evidence="2 4" id="KW-1133">Transmembrane helix</keyword>
<evidence type="ECO:0000256" key="1">
    <source>
        <dbReference type="ARBA" id="ARBA00022692"/>
    </source>
</evidence>
<feature type="domain" description="HIG1" evidence="5">
    <location>
        <begin position="1"/>
        <end position="68"/>
    </location>
</feature>
<keyword evidence="7" id="KW-1185">Reference proteome</keyword>
<keyword evidence="1 4" id="KW-0812">Transmembrane</keyword>
<evidence type="ECO:0000313" key="7">
    <source>
        <dbReference type="Proteomes" id="UP000264589"/>
    </source>
</evidence>
<name>A0A371RED2_9PROT</name>
<evidence type="ECO:0000313" key="6">
    <source>
        <dbReference type="EMBL" id="RFB03807.1"/>
    </source>
</evidence>
<evidence type="ECO:0000256" key="4">
    <source>
        <dbReference type="SAM" id="Phobius"/>
    </source>
</evidence>
<proteinExistence type="predicted"/>
<dbReference type="OrthoDB" id="7284889at2"/>
<comment type="caution">
    <text evidence="6">The sequence shown here is derived from an EMBL/GenBank/DDBJ whole genome shotgun (WGS) entry which is preliminary data.</text>
</comment>
<dbReference type="InterPro" id="IPR007667">
    <property type="entry name" value="Hypoxia_induced_domain"/>
</dbReference>
<dbReference type="EMBL" id="QUQO01000001">
    <property type="protein sequence ID" value="RFB03807.1"/>
    <property type="molecule type" value="Genomic_DNA"/>
</dbReference>
<dbReference type="Pfam" id="PF04588">
    <property type="entry name" value="HIG_1_N"/>
    <property type="match status" value="1"/>
</dbReference>
<dbReference type="PROSITE" id="PS51503">
    <property type="entry name" value="HIG1"/>
    <property type="match status" value="1"/>
</dbReference>
<accession>A0A371RED2</accession>
<keyword evidence="3 4" id="KW-0472">Membrane</keyword>
<evidence type="ECO:0000259" key="5">
    <source>
        <dbReference type="PROSITE" id="PS51503"/>
    </source>
</evidence>
<dbReference type="Proteomes" id="UP000264589">
    <property type="component" value="Unassembled WGS sequence"/>
</dbReference>
<feature type="transmembrane region" description="Helical" evidence="4">
    <location>
        <begin position="47"/>
        <end position="65"/>
    </location>
</feature>
<sequence length="68" mass="7403">MTNVLLYLLIPLAMLGTVVALGFGIYALGRGGEFNKRNSNKLMRLRVMFQGIALALLALLVVILQNQG</sequence>
<feature type="transmembrane region" description="Helical" evidence="4">
    <location>
        <begin position="6"/>
        <end position="26"/>
    </location>
</feature>
<organism evidence="6 7">
    <name type="scientific">Parvularcula marina</name>
    <dbReference type="NCBI Taxonomy" id="2292771"/>
    <lineage>
        <taxon>Bacteria</taxon>
        <taxon>Pseudomonadati</taxon>
        <taxon>Pseudomonadota</taxon>
        <taxon>Alphaproteobacteria</taxon>
        <taxon>Parvularculales</taxon>
        <taxon>Parvularculaceae</taxon>
        <taxon>Parvularcula</taxon>
    </lineage>
</organism>